<protein>
    <submittedName>
        <fullName evidence="1">Uncharacterized protein</fullName>
    </submittedName>
</protein>
<reference evidence="1 2" key="1">
    <citation type="submission" date="2019-11" db="EMBL/GenBank/DDBJ databases">
        <title>Genome analysis of Rhizobacterium cereale a novel genus and species isolated from maize roots in North Spain.</title>
        <authorList>
            <person name="Menendez E."/>
            <person name="Flores-Felix J.D."/>
            <person name="Ramirez-Bahena M.-H."/>
            <person name="Igual J.M."/>
            <person name="Garcia-Fraile P."/>
            <person name="Peix A."/>
            <person name="Velazquez E."/>
        </authorList>
    </citation>
    <scope>NUCLEOTIDE SEQUENCE [LARGE SCALE GENOMIC DNA]</scope>
    <source>
        <strain evidence="1 2">RZME27</strain>
    </source>
</reference>
<keyword evidence="2" id="KW-1185">Reference proteome</keyword>
<dbReference type="Proteomes" id="UP000435138">
    <property type="component" value="Unassembled WGS sequence"/>
</dbReference>
<dbReference type="AlphaFoldDB" id="A0A6A8AJU2"/>
<accession>A0A6A8AJU2</accession>
<gene>
    <name evidence="1" type="ORF">GAO09_29425</name>
</gene>
<evidence type="ECO:0000313" key="1">
    <source>
        <dbReference type="EMBL" id="MQY50157.1"/>
    </source>
</evidence>
<name>A0A6A8AJU2_9HYPH</name>
<proteinExistence type="predicted"/>
<evidence type="ECO:0000313" key="2">
    <source>
        <dbReference type="Proteomes" id="UP000435138"/>
    </source>
</evidence>
<comment type="caution">
    <text evidence="1">The sequence shown here is derived from an EMBL/GenBank/DDBJ whole genome shotgun (WGS) entry which is preliminary data.</text>
</comment>
<sequence length="386" mass="43376">MNEANNGCSALIVYGSHAPGGENHTRLASLDGVWRKGFVQGTRHASDDDIGPGNDLIEAWVLEFTRPQADLYSAEYEAWARGLYDIWMKLDSVMGTGTARDSRQWWPEGSNAIAGTAGMKVANIYLSLQRFPDLANRDEQPHPDDEYDLAKLWRQVLTGEKKYDSSHFIALIKDAHPDSFDAMFGDLPDGGRFLERLKRLFVDHQLNGPSMLTPGGQNFYHYVYPLARNARPLEELVELGRKDIAQCAGVLRASGKTDHAAVLEKLTFVADKRENPAPSAAEQAMEEFADDLCYSGPTRPRWHYCLGEACYGIAADYVLKRWLMLFLFQPSPPQPRPTGGLLSLLRLRRLPLPLDLEPSYALWKAGGRYDFDGNTCFVYEVERREG</sequence>
<organism evidence="1 2">
    <name type="scientific">Endobacterium cereale</name>
    <dbReference type="NCBI Taxonomy" id="2663029"/>
    <lineage>
        <taxon>Bacteria</taxon>
        <taxon>Pseudomonadati</taxon>
        <taxon>Pseudomonadota</taxon>
        <taxon>Alphaproteobacteria</taxon>
        <taxon>Hyphomicrobiales</taxon>
        <taxon>Rhizobiaceae</taxon>
        <taxon>Endobacterium</taxon>
    </lineage>
</organism>
<dbReference type="RefSeq" id="WP_153360502.1">
    <property type="nucleotide sequence ID" value="NZ_JAYKOO010000004.1"/>
</dbReference>
<dbReference type="EMBL" id="WIXI01000051">
    <property type="protein sequence ID" value="MQY50157.1"/>
    <property type="molecule type" value="Genomic_DNA"/>
</dbReference>